<keyword evidence="2" id="KW-1185">Reference proteome</keyword>
<dbReference type="EMBL" id="AP028947">
    <property type="protein sequence ID" value="BET25667.1"/>
    <property type="molecule type" value="Genomic_DNA"/>
</dbReference>
<dbReference type="RefSeq" id="WP_130556803.1">
    <property type="nucleotide sequence ID" value="NZ_AP028947.1"/>
</dbReference>
<evidence type="ECO:0000313" key="1">
    <source>
        <dbReference type="EMBL" id="BET25667.1"/>
    </source>
</evidence>
<accession>A0AA86IYA2</accession>
<gene>
    <name evidence="1" type="ORF">RGQ30_11680</name>
</gene>
<sequence>MATTHQIEIDLNTLVMLVNEVAKEDPLDYGDLPVDEMALRHSCCLGALTILQNAAIFKAEDLLYVLLSSMAKLIEENVLLHAQSVEKGEQIRSELVVQILNRAKKGR</sequence>
<reference evidence="1 2" key="1">
    <citation type="submission" date="2023-10" db="EMBL/GenBank/DDBJ databases">
        <title>Complete Genome Sequence of Limnobacter thiooxidans CS-K2T, Isolated from freshwater lake sediments in Bavaria, Germany.</title>
        <authorList>
            <person name="Naruki M."/>
            <person name="Watanabe A."/>
            <person name="Warashina T."/>
            <person name="Morita T."/>
            <person name="Arakawa K."/>
        </authorList>
    </citation>
    <scope>NUCLEOTIDE SEQUENCE [LARGE SCALE GENOMIC DNA]</scope>
    <source>
        <strain evidence="1 2">CS-K2</strain>
    </source>
</reference>
<organism evidence="1 2">
    <name type="scientific">Limnobacter thiooxidans</name>
    <dbReference type="NCBI Taxonomy" id="131080"/>
    <lineage>
        <taxon>Bacteria</taxon>
        <taxon>Pseudomonadati</taxon>
        <taxon>Pseudomonadota</taxon>
        <taxon>Betaproteobacteria</taxon>
        <taxon>Burkholderiales</taxon>
        <taxon>Burkholderiaceae</taxon>
        <taxon>Limnobacter</taxon>
    </lineage>
</organism>
<evidence type="ECO:0000313" key="2">
    <source>
        <dbReference type="Proteomes" id="UP001329151"/>
    </source>
</evidence>
<dbReference type="AlphaFoldDB" id="A0AA86IYA2"/>
<protein>
    <submittedName>
        <fullName evidence="1">Uncharacterized protein</fullName>
    </submittedName>
</protein>
<name>A0AA86IYA2_9BURK</name>
<dbReference type="Proteomes" id="UP001329151">
    <property type="component" value="Chromosome"/>
</dbReference>
<proteinExistence type="predicted"/>
<dbReference type="KEGG" id="lto:RGQ30_11680"/>